<keyword evidence="2 11" id="KW-0813">Transport</keyword>
<dbReference type="HAMAP" id="MF_01398">
    <property type="entry name" value="ATP_synth_b_bprime"/>
    <property type="match status" value="1"/>
</dbReference>
<keyword evidence="4 11" id="KW-0812">Transmembrane</keyword>
<comment type="function">
    <text evidence="10 11">F(1)F(0) ATP synthase produces ATP from ADP in the presence of a proton or sodium gradient. F-type ATPases consist of two structural domains, F(1) containing the extramembraneous catalytic core and F(0) containing the membrane proton channel, linked together by a central stalk and a peripheral stalk. During catalysis, ATP synthesis in the catalytic domain of F(1) is coupled via a rotary mechanism of the central stalk subunits to proton translocation.</text>
</comment>
<name>A0A410YEP0_9MONI</name>
<evidence type="ECO:0000256" key="12">
    <source>
        <dbReference type="RuleBase" id="RU003848"/>
    </source>
</evidence>
<keyword evidence="8 11" id="KW-0472">Membrane</keyword>
<evidence type="ECO:0000256" key="10">
    <source>
        <dbReference type="ARBA" id="ARBA00025198"/>
    </source>
</evidence>
<evidence type="ECO:0000256" key="11">
    <source>
        <dbReference type="HAMAP-Rule" id="MF_01398"/>
    </source>
</evidence>
<comment type="subcellular location">
    <subcellularLocation>
        <location evidence="1">Membrane</location>
        <topology evidence="1">Single-pass membrane protein</topology>
    </subcellularLocation>
    <subcellularLocation>
        <location evidence="11">Plastid</location>
        <location evidence="11">Chloroplast thylakoid membrane</location>
        <topology evidence="11">Single-pass membrane protein</topology>
    </subcellularLocation>
</comment>
<evidence type="ECO:0000256" key="3">
    <source>
        <dbReference type="ARBA" id="ARBA00022547"/>
    </source>
</evidence>
<keyword evidence="6 11" id="KW-1133">Transmembrane helix</keyword>
<reference evidence="14" key="1">
    <citation type="journal article" date="2019" name="Nord. J. Bot.">
        <title>The complete plastid genome sequence of Trichomanes trollii (Hymenophyllaceae).</title>
        <authorList>
            <person name="Lehtonen S."/>
        </authorList>
    </citation>
    <scope>NUCLEOTIDE SEQUENCE</scope>
</reference>
<evidence type="ECO:0000313" key="14">
    <source>
        <dbReference type="EMBL" id="QAV57645.1"/>
    </source>
</evidence>
<keyword evidence="14" id="KW-0150">Chloroplast</keyword>
<dbReference type="CDD" id="cd06503">
    <property type="entry name" value="ATP-synt_Fo_b"/>
    <property type="match status" value="1"/>
</dbReference>
<evidence type="ECO:0000256" key="6">
    <source>
        <dbReference type="ARBA" id="ARBA00022989"/>
    </source>
</evidence>
<dbReference type="PANTHER" id="PTHR34264:SF3">
    <property type="entry name" value="ATP SYNTHASE SUBUNIT B, CHLOROPLASTIC"/>
    <property type="match status" value="1"/>
</dbReference>
<comment type="function">
    <text evidence="11">Component of the F(0) channel, it forms part of the peripheral stalk, linking F(1) to F(0).</text>
</comment>
<keyword evidence="3 11" id="KW-0138">CF(0)</keyword>
<dbReference type="GO" id="GO:0009535">
    <property type="term" value="C:chloroplast thylakoid membrane"/>
    <property type="evidence" value="ECO:0007669"/>
    <property type="project" value="UniProtKB-SubCell"/>
</dbReference>
<feature type="coiled-coil region" evidence="13">
    <location>
        <begin position="74"/>
        <end position="123"/>
    </location>
</feature>
<protein>
    <recommendedName>
        <fullName evidence="11">ATP synthase subunit b, chloroplastic</fullName>
    </recommendedName>
    <alternativeName>
        <fullName evidence="11">ATP synthase F(0) sector subunit b</fullName>
    </alternativeName>
    <alternativeName>
        <fullName evidence="11">ATPase subunit I</fullName>
    </alternativeName>
</protein>
<dbReference type="AlphaFoldDB" id="A0A410YEP0"/>
<dbReference type="GO" id="GO:0046933">
    <property type="term" value="F:proton-transporting ATP synthase activity, rotational mechanism"/>
    <property type="evidence" value="ECO:0007669"/>
    <property type="project" value="UniProtKB-UniRule"/>
</dbReference>
<geneLocation type="chloroplast" evidence="14"/>
<feature type="transmembrane region" description="Helical" evidence="11">
    <location>
        <begin position="31"/>
        <end position="56"/>
    </location>
</feature>
<evidence type="ECO:0000256" key="7">
    <source>
        <dbReference type="ARBA" id="ARBA00023065"/>
    </source>
</evidence>
<evidence type="ECO:0000256" key="8">
    <source>
        <dbReference type="ARBA" id="ARBA00023136"/>
    </source>
</evidence>
<dbReference type="EMBL" id="MH348274">
    <property type="protein sequence ID" value="QAV57645.1"/>
    <property type="molecule type" value="Genomic_DNA"/>
</dbReference>
<evidence type="ECO:0000256" key="2">
    <source>
        <dbReference type="ARBA" id="ARBA00022448"/>
    </source>
</evidence>
<evidence type="ECO:0000256" key="4">
    <source>
        <dbReference type="ARBA" id="ARBA00022692"/>
    </source>
</evidence>
<evidence type="ECO:0000256" key="1">
    <source>
        <dbReference type="ARBA" id="ARBA00004167"/>
    </source>
</evidence>
<evidence type="ECO:0000256" key="9">
    <source>
        <dbReference type="ARBA" id="ARBA00023310"/>
    </source>
</evidence>
<accession>A0A410YEP0</accession>
<comment type="subunit">
    <text evidence="11">F-type ATPases have 2 components, F(1) - the catalytic core - and F(0) - the membrane proton channel. F(1) has five subunits: alpha(3), beta(3), gamma(1), delta(1), epsilon(1). F(0) has four main subunits: a(1), b(1), b'(1) and c(10-14). The alpha and beta chains form an alternating ring which encloses part of the gamma chain. F(1) is attached to F(0) by a central stalk formed by the gamma and epsilon chains, while a peripheral stalk is formed by the delta, b and b' chains.</text>
</comment>
<keyword evidence="9 11" id="KW-0066">ATP synthesis</keyword>
<dbReference type="InterPro" id="IPR002146">
    <property type="entry name" value="ATP_synth_b/b'su_bac/chlpt"/>
</dbReference>
<keyword evidence="14" id="KW-0934">Plastid</keyword>
<evidence type="ECO:0000256" key="13">
    <source>
        <dbReference type="SAM" id="Coils"/>
    </source>
</evidence>
<dbReference type="RefSeq" id="YP_009562288.1">
    <property type="nucleotide sequence ID" value="NC_041122.1"/>
</dbReference>
<dbReference type="Pfam" id="PF00430">
    <property type="entry name" value="ATP-synt_B"/>
    <property type="match status" value="1"/>
</dbReference>
<comment type="similarity">
    <text evidence="11 12">Belongs to the ATPase B chain family.</text>
</comment>
<evidence type="ECO:0000256" key="5">
    <source>
        <dbReference type="ARBA" id="ARBA00022781"/>
    </source>
</evidence>
<organism evidence="14">
    <name type="scientific">Trichomanes trollii</name>
    <dbReference type="NCBI Taxonomy" id="1481379"/>
    <lineage>
        <taxon>Eukaryota</taxon>
        <taxon>Viridiplantae</taxon>
        <taxon>Streptophyta</taxon>
        <taxon>Embryophyta</taxon>
        <taxon>Tracheophyta</taxon>
        <taxon>Polypodiopsida</taxon>
        <taxon>Polypodiidae</taxon>
        <taxon>Hymenophyllales</taxon>
        <taxon>Hymenophyllaceae</taxon>
        <taxon>Trichomanoideae</taxon>
        <taxon>Trichomanes</taxon>
    </lineage>
</organism>
<keyword evidence="7 11" id="KW-0406">Ion transport</keyword>
<keyword evidence="5 11" id="KW-0375">Hydrogen ion transport</keyword>
<sequence>MRSISSIASFSSCWIIGASFGLNTNIFEINLINLLLVLGVLVYFGKGVCASLINLLENRKQTILSTICDAEECYKEATERLKQARTRLQQAKTKADEIRVNGLTQMEKEKRDLIDAADEDSKRLEDSKNFTIRFEERRAIEQVRQQVSRLASERALETLNSRLDSELHLRMIDYHIGLLRAIESTVD</sequence>
<dbReference type="PANTHER" id="PTHR34264">
    <property type="entry name" value="ATP SYNTHASE SUBUNIT B, CHLOROPLASTIC"/>
    <property type="match status" value="1"/>
</dbReference>
<comment type="miscellaneous">
    <text evidence="11">In plastids the F-type ATPase is also known as CF(1)CF(0).</text>
</comment>
<proteinExistence type="inferred from homology"/>
<keyword evidence="11" id="KW-0793">Thylakoid</keyword>
<gene>
    <name evidence="11 14" type="primary">atpF</name>
</gene>
<keyword evidence="13" id="KW-0175">Coiled coil</keyword>
<dbReference type="GeneID" id="39333959"/>
<dbReference type="GO" id="GO:0045259">
    <property type="term" value="C:proton-transporting ATP synthase complex"/>
    <property type="evidence" value="ECO:0007669"/>
    <property type="project" value="UniProtKB-KW"/>
</dbReference>